<accession>A0A0A9AKQ4</accession>
<organism evidence="1">
    <name type="scientific">Arundo donax</name>
    <name type="common">Giant reed</name>
    <name type="synonym">Donax arundinaceus</name>
    <dbReference type="NCBI Taxonomy" id="35708"/>
    <lineage>
        <taxon>Eukaryota</taxon>
        <taxon>Viridiplantae</taxon>
        <taxon>Streptophyta</taxon>
        <taxon>Embryophyta</taxon>
        <taxon>Tracheophyta</taxon>
        <taxon>Spermatophyta</taxon>
        <taxon>Magnoliopsida</taxon>
        <taxon>Liliopsida</taxon>
        <taxon>Poales</taxon>
        <taxon>Poaceae</taxon>
        <taxon>PACMAD clade</taxon>
        <taxon>Arundinoideae</taxon>
        <taxon>Arundineae</taxon>
        <taxon>Arundo</taxon>
    </lineage>
</organism>
<protein>
    <submittedName>
        <fullName evidence="1">Uncharacterized protein</fullName>
    </submittedName>
</protein>
<name>A0A0A9AKQ4_ARUDO</name>
<dbReference type="EMBL" id="GBRH01246159">
    <property type="protein sequence ID" value="JAD51736.1"/>
    <property type="molecule type" value="Transcribed_RNA"/>
</dbReference>
<dbReference type="AlphaFoldDB" id="A0A0A9AKQ4"/>
<reference evidence="1" key="1">
    <citation type="submission" date="2014-09" db="EMBL/GenBank/DDBJ databases">
        <authorList>
            <person name="Magalhaes I.L.F."/>
            <person name="Oliveira U."/>
            <person name="Santos F.R."/>
            <person name="Vidigal T.H.D.A."/>
            <person name="Brescovit A.D."/>
            <person name="Santos A.J."/>
        </authorList>
    </citation>
    <scope>NUCLEOTIDE SEQUENCE</scope>
    <source>
        <tissue evidence="1">Shoot tissue taken approximately 20 cm above the soil surface</tissue>
    </source>
</reference>
<reference evidence="1" key="2">
    <citation type="journal article" date="2015" name="Data Brief">
        <title>Shoot transcriptome of the giant reed, Arundo donax.</title>
        <authorList>
            <person name="Barrero R.A."/>
            <person name="Guerrero F.D."/>
            <person name="Moolhuijzen P."/>
            <person name="Goolsby J.A."/>
            <person name="Tidwell J."/>
            <person name="Bellgard S.E."/>
            <person name="Bellgard M.I."/>
        </authorList>
    </citation>
    <scope>NUCLEOTIDE SEQUENCE</scope>
    <source>
        <tissue evidence="1">Shoot tissue taken approximately 20 cm above the soil surface</tissue>
    </source>
</reference>
<proteinExistence type="predicted"/>
<sequence>MYLSIDNDVSILFKLLMKTRP</sequence>
<evidence type="ECO:0000313" key="1">
    <source>
        <dbReference type="EMBL" id="JAD51736.1"/>
    </source>
</evidence>